<organism evidence="1 2">
    <name type="scientific">Pseudomonas phage EM</name>
    <dbReference type="NCBI Taxonomy" id="2936914"/>
    <lineage>
        <taxon>Viruses</taxon>
        <taxon>Duplodnaviria</taxon>
        <taxon>Heunggongvirae</taxon>
        <taxon>Uroviricota</taxon>
        <taxon>Caudoviricetes</taxon>
        <taxon>Vandenendeviridae</taxon>
        <taxon>Skurskavirinae</taxon>
        <taxon>Baldwinvirus</taxon>
        <taxon>Baldwinvirus EM</taxon>
    </lineage>
</organism>
<dbReference type="EMBL" id="ON169972">
    <property type="protein sequence ID" value="UPW35893.1"/>
    <property type="molecule type" value="Genomic_DNA"/>
</dbReference>
<sequence>MISNLYKLRLAKWKSNFRKSEQGVKSPQGD</sequence>
<dbReference type="Proteomes" id="UP000831536">
    <property type="component" value="Segment"/>
</dbReference>
<gene>
    <name evidence="1" type="ORF">EM_108</name>
</gene>
<evidence type="ECO:0000313" key="2">
    <source>
        <dbReference type="Proteomes" id="UP000831536"/>
    </source>
</evidence>
<accession>A0AAE9HI83</accession>
<reference evidence="1" key="1">
    <citation type="journal article" date="2022" name="J. Appl. Microbiol.">
        <title>Bacteriophage-Antibiotic Combinations Against Multidrug-Resistant Pseudomonas aeruginosa.</title>
        <authorList>
            <person name="Holger D."/>
            <person name="Lev K.L."/>
            <person name="Kebriaei R."/>
            <person name="Morrisette T."/>
            <person name="Shah R."/>
            <person name="Alexander J."/>
            <person name="Lehman S.M."/>
            <person name="Rybak M.J."/>
        </authorList>
    </citation>
    <scope>NUCLEOTIDE SEQUENCE</scope>
</reference>
<keyword evidence="2" id="KW-1185">Reference proteome</keyword>
<evidence type="ECO:0000313" key="1">
    <source>
        <dbReference type="EMBL" id="UPW35893.1"/>
    </source>
</evidence>
<protein>
    <submittedName>
        <fullName evidence="1">Uncharacterized protein</fullName>
    </submittedName>
</protein>
<proteinExistence type="predicted"/>
<name>A0AAE9HI83_9CAUD</name>